<gene>
    <name evidence="2" type="ordered locus">Spro_1589</name>
</gene>
<dbReference type="HOGENOM" id="CLU_780278_0_0_6"/>
<dbReference type="KEGG" id="spe:Spro_1589"/>
<evidence type="ECO:0000313" key="2">
    <source>
        <dbReference type="EMBL" id="ABV40693.1"/>
    </source>
</evidence>
<organism evidence="2">
    <name type="scientific">Serratia proteamaculans (strain 568)</name>
    <dbReference type="NCBI Taxonomy" id="399741"/>
    <lineage>
        <taxon>Bacteria</taxon>
        <taxon>Pseudomonadati</taxon>
        <taxon>Pseudomonadota</taxon>
        <taxon>Gammaproteobacteria</taxon>
        <taxon>Enterobacterales</taxon>
        <taxon>Yersiniaceae</taxon>
        <taxon>Serratia</taxon>
    </lineage>
</organism>
<dbReference type="InterPro" id="IPR007345">
    <property type="entry name" value="Polysacch_pyruvyl_Trfase"/>
</dbReference>
<dbReference type="Pfam" id="PF04230">
    <property type="entry name" value="PS_pyruv_trans"/>
    <property type="match status" value="1"/>
</dbReference>
<accession>A8GC53</accession>
<dbReference type="OrthoDB" id="7068988at2"/>
<feature type="domain" description="Polysaccharide pyruvyl transferase" evidence="1">
    <location>
        <begin position="14"/>
        <end position="317"/>
    </location>
</feature>
<evidence type="ECO:0000259" key="1">
    <source>
        <dbReference type="Pfam" id="PF04230"/>
    </source>
</evidence>
<reference evidence="2" key="1">
    <citation type="submission" date="2007-09" db="EMBL/GenBank/DDBJ databases">
        <title>Complete sequence of chromosome of Serratia proteamaculans 568.</title>
        <authorList>
            <consortium name="US DOE Joint Genome Institute"/>
            <person name="Copeland A."/>
            <person name="Lucas S."/>
            <person name="Lapidus A."/>
            <person name="Barry K."/>
            <person name="Glavina del Rio T."/>
            <person name="Dalin E."/>
            <person name="Tice H."/>
            <person name="Pitluck S."/>
            <person name="Chain P."/>
            <person name="Malfatti S."/>
            <person name="Shin M."/>
            <person name="Vergez L."/>
            <person name="Schmutz J."/>
            <person name="Larimer F."/>
            <person name="Land M."/>
            <person name="Hauser L."/>
            <person name="Kyrpides N."/>
            <person name="Kim E."/>
            <person name="Taghavi S."/>
            <person name="Newman L."/>
            <person name="Vangronsveld J."/>
            <person name="van der Lelie D."/>
            <person name="Richardson P."/>
        </authorList>
    </citation>
    <scope>NUCLEOTIDE SEQUENCE [LARGE SCALE GENOMIC DNA]</scope>
    <source>
        <strain evidence="2">568</strain>
    </source>
</reference>
<name>A8GC53_SERP5</name>
<dbReference type="AlphaFoldDB" id="A8GC53"/>
<dbReference type="eggNOG" id="COG2327">
    <property type="taxonomic scope" value="Bacteria"/>
</dbReference>
<proteinExistence type="predicted"/>
<dbReference type="STRING" id="399741.Spro_1589"/>
<sequence length="357" mass="41115">MQKILIVNEVCSDNIGDHAINEGIRKVVSDAGYIAESVGFDAGKKNVKSQPVKKNTKVSFVRRVRHYIFWKNQFVKYTRWYINNIKRIRNVFVDNYGAMIIGGGQLIQSGGTFPIAMYIWSREAKKNKIPFYIVGVGCAEKFTKIDKWLYKKAFSYSSGFFVREKKSIEKIESFFSVKPGYIPDLAYALYDEHSTIEIKKKNISIVGATAYYVHKKNIDEINAVDEGDFESYVSYWINIIEKEIQTGNVVQLVSTTVEDADLNKFIYDKIICDENKNYINLIENVPSINEYLSHLKDAKVVYSGRMHTLILGHINNCQLSPAILSKKIEYYMHEYSSLSAMDLKRKVYETVQVNLLQ</sequence>
<dbReference type="EMBL" id="CP000826">
    <property type="protein sequence ID" value="ABV40693.1"/>
    <property type="molecule type" value="Genomic_DNA"/>
</dbReference>
<protein>
    <recommendedName>
        <fullName evidence="1">Polysaccharide pyruvyl transferase domain-containing protein</fullName>
    </recommendedName>
</protein>